<feature type="region of interest" description="Disordered" evidence="1">
    <location>
        <begin position="77"/>
        <end position="98"/>
    </location>
</feature>
<name>A0A2N0V073_9FIRM</name>
<sequence length="98" mass="11592">MMKTEYTENDGFLQRDSVEHKEYADKEYQYAVCLDLSKYFDTLNHELLMNMLRQDIHDKRLIDLIKKYLKSGVMENGVRHKTEEGSPQGGNLLQEAEY</sequence>
<dbReference type="InterPro" id="IPR043502">
    <property type="entry name" value="DNA/RNA_pol_sf"/>
</dbReference>
<accession>A0A2N0V073</accession>
<keyword evidence="3" id="KW-1185">Reference proteome</keyword>
<dbReference type="RefSeq" id="WP_206602205.1">
    <property type="nucleotide sequence ID" value="NZ_CABMMZ010000018.1"/>
</dbReference>
<dbReference type="SUPFAM" id="SSF56672">
    <property type="entry name" value="DNA/RNA polymerases"/>
    <property type="match status" value="1"/>
</dbReference>
<gene>
    <name evidence="2" type="primary">ltrA</name>
    <name evidence="2" type="ORF">RBATCC27255_00193</name>
</gene>
<dbReference type="InterPro" id="IPR051083">
    <property type="entry name" value="GrpII_Intron_Splice-Mob/Def"/>
</dbReference>
<dbReference type="PANTHER" id="PTHR34047">
    <property type="entry name" value="NUCLEAR INTRON MATURASE 1, MITOCHONDRIAL-RELATED"/>
    <property type="match status" value="1"/>
</dbReference>
<organism evidence="2 3">
    <name type="scientific">Ruminococcus bromii</name>
    <dbReference type="NCBI Taxonomy" id="40518"/>
    <lineage>
        <taxon>Bacteria</taxon>
        <taxon>Bacillati</taxon>
        <taxon>Bacillota</taxon>
        <taxon>Clostridia</taxon>
        <taxon>Eubacteriales</taxon>
        <taxon>Oscillospiraceae</taxon>
        <taxon>Ruminococcus</taxon>
    </lineage>
</organism>
<dbReference type="PANTHER" id="PTHR34047:SF8">
    <property type="entry name" value="PROTEIN YKFC"/>
    <property type="match status" value="1"/>
</dbReference>
<reference evidence="2" key="1">
    <citation type="journal article" date="2018" name="Environ. Microbiol.">
        <title>Sporulation capability and amylosome conservation among diverse human colonic and rumen isolates of the keystone starch-degrader Ruminococcus bromii.</title>
        <authorList>
            <person name="Mukhopadhya I."/>
            <person name="Morais S."/>
            <person name="Laverde-Gomez J."/>
            <person name="Sheridan P.O."/>
            <person name="Walker A.W."/>
            <person name="Kelly W."/>
            <person name="Klieve A.V."/>
            <person name="Ouwerkerk D."/>
            <person name="Duncan S.H."/>
            <person name="Louis P."/>
            <person name="Koropatkin N."/>
            <person name="Cockburn D."/>
            <person name="Kibler R."/>
            <person name="Cooper P.J."/>
            <person name="Sandoval C."/>
            <person name="Crost E."/>
            <person name="Juge N."/>
            <person name="Bayer E.A."/>
            <person name="Flint H.J."/>
        </authorList>
    </citation>
    <scope>NUCLEOTIDE SEQUENCE [LARGE SCALE GENOMIC DNA]</scope>
    <source>
        <strain evidence="2">ATCC 27255</strain>
    </source>
</reference>
<evidence type="ECO:0000313" key="3">
    <source>
        <dbReference type="Proteomes" id="UP000233425"/>
    </source>
</evidence>
<proteinExistence type="predicted"/>
<dbReference type="AlphaFoldDB" id="A0A2N0V073"/>
<dbReference type="EMBL" id="NNSR01000018">
    <property type="protein sequence ID" value="PKD32640.1"/>
    <property type="molecule type" value="Genomic_DNA"/>
</dbReference>
<dbReference type="Proteomes" id="UP000233425">
    <property type="component" value="Unassembled WGS sequence"/>
</dbReference>
<protein>
    <submittedName>
        <fullName evidence="2">Group II intron-encoded protein LtrA</fullName>
    </submittedName>
</protein>
<evidence type="ECO:0000256" key="1">
    <source>
        <dbReference type="SAM" id="MobiDB-lite"/>
    </source>
</evidence>
<evidence type="ECO:0000313" key="2">
    <source>
        <dbReference type="EMBL" id="PKD32640.1"/>
    </source>
</evidence>
<comment type="caution">
    <text evidence="2">The sequence shown here is derived from an EMBL/GenBank/DDBJ whole genome shotgun (WGS) entry which is preliminary data.</text>
</comment>